<feature type="compositionally biased region" description="Basic and acidic residues" evidence="1">
    <location>
        <begin position="351"/>
        <end position="361"/>
    </location>
</feature>
<evidence type="ECO:0000256" key="1">
    <source>
        <dbReference type="SAM" id="MobiDB-lite"/>
    </source>
</evidence>
<proteinExistence type="predicted"/>
<protein>
    <submittedName>
        <fullName evidence="3">Uncharacterized protein</fullName>
    </submittedName>
</protein>
<feature type="region of interest" description="Disordered" evidence="1">
    <location>
        <begin position="338"/>
        <end position="373"/>
    </location>
</feature>
<feature type="region of interest" description="Disordered" evidence="1">
    <location>
        <begin position="1"/>
        <end position="69"/>
    </location>
</feature>
<dbReference type="EMBL" id="CP056041">
    <property type="protein sequence ID" value="QKZ19359.1"/>
    <property type="molecule type" value="Genomic_DNA"/>
</dbReference>
<feature type="compositionally biased region" description="Basic and acidic residues" evidence="1">
    <location>
        <begin position="34"/>
        <end position="52"/>
    </location>
</feature>
<name>A0A7H8T791_STRCX</name>
<keyword evidence="2" id="KW-0812">Transmembrane</keyword>
<keyword evidence="4" id="KW-1185">Reference proteome</keyword>
<gene>
    <name evidence="3" type="ORF">HUT05_19505</name>
</gene>
<keyword evidence="2" id="KW-1133">Transmembrane helix</keyword>
<dbReference type="AlphaFoldDB" id="A0A7H8T791"/>
<reference evidence="3 4" key="1">
    <citation type="submission" date="2020-06" db="EMBL/GenBank/DDBJ databases">
        <title>Genome mining for natural products.</title>
        <authorList>
            <person name="Zhang B."/>
            <person name="Shi J."/>
            <person name="Ge H."/>
        </authorList>
    </citation>
    <scope>NUCLEOTIDE SEQUENCE [LARGE SCALE GENOMIC DNA]</scope>
    <source>
        <strain evidence="3 4">NA02069</strain>
    </source>
</reference>
<feature type="compositionally biased region" description="Basic and acidic residues" evidence="1">
    <location>
        <begin position="17"/>
        <end position="27"/>
    </location>
</feature>
<feature type="compositionally biased region" description="Low complexity" evidence="1">
    <location>
        <begin position="122"/>
        <end position="133"/>
    </location>
</feature>
<keyword evidence="2" id="KW-0472">Membrane</keyword>
<evidence type="ECO:0000313" key="4">
    <source>
        <dbReference type="Proteomes" id="UP000509418"/>
    </source>
</evidence>
<dbReference type="RefSeq" id="WP_176575858.1">
    <property type="nucleotide sequence ID" value="NZ_CBDRGH010000001.1"/>
</dbReference>
<evidence type="ECO:0000256" key="2">
    <source>
        <dbReference type="SAM" id="Phobius"/>
    </source>
</evidence>
<evidence type="ECO:0000313" key="3">
    <source>
        <dbReference type="EMBL" id="QKZ19359.1"/>
    </source>
</evidence>
<accession>A0A7H8T791</accession>
<organism evidence="3 4">
    <name type="scientific">Streptomyces chartreusis</name>
    <dbReference type="NCBI Taxonomy" id="1969"/>
    <lineage>
        <taxon>Bacteria</taxon>
        <taxon>Bacillati</taxon>
        <taxon>Actinomycetota</taxon>
        <taxon>Actinomycetes</taxon>
        <taxon>Kitasatosporales</taxon>
        <taxon>Streptomycetaceae</taxon>
        <taxon>Streptomyces</taxon>
    </lineage>
</organism>
<feature type="transmembrane region" description="Helical" evidence="2">
    <location>
        <begin position="77"/>
        <end position="94"/>
    </location>
</feature>
<sequence>MTDKPSEGSSISDEDWEKFVQDAERDQGAAPKEPSARARMVTERLRQQDARGEQPAGWRTGPAWQDMNGRGSRRRKIWSAIGVLVAVGVAVVALKPSVVLPGSDSGPAAAPTSPLAPETSRPGGAPADAAGLPTRQRPFTGSPAARWAAGAAAIEVPKAKSVSGVSAARIQTALRLTKDFVVAANLDREVLYGAEPKAALALVDPLQKDYLADLRTGLRHPTAKNDPTWTFTRFDPDEVELVGTEVKVRGRMTVEPDGAGKAMIRADYTFVYPLARTGGGDEVARAIVRRIVDVDVSDPAKYQGTEGRIWVYGIDGEISNDDCEIGDGRIHPLFQSELMSGPESSGEAIDPYDRSRGVDPDRDTDECGTVSRT</sequence>
<feature type="region of interest" description="Disordered" evidence="1">
    <location>
        <begin position="100"/>
        <end position="144"/>
    </location>
</feature>
<dbReference type="Proteomes" id="UP000509418">
    <property type="component" value="Chromosome"/>
</dbReference>